<dbReference type="AlphaFoldDB" id="A0A0P7YDL7"/>
<organism evidence="2 3">
    <name type="scientific">Algoriphagus marincola HL-49</name>
    <dbReference type="NCBI Taxonomy" id="1305737"/>
    <lineage>
        <taxon>Bacteria</taxon>
        <taxon>Pseudomonadati</taxon>
        <taxon>Bacteroidota</taxon>
        <taxon>Cytophagia</taxon>
        <taxon>Cytophagales</taxon>
        <taxon>Cyclobacteriaceae</taxon>
        <taxon>Algoriphagus</taxon>
    </lineage>
</organism>
<accession>A0A0P7YDL7</accession>
<dbReference type="Proteomes" id="UP000050421">
    <property type="component" value="Unassembled WGS sequence"/>
</dbReference>
<evidence type="ECO:0000313" key="3">
    <source>
        <dbReference type="Proteomes" id="UP000050421"/>
    </source>
</evidence>
<comment type="caution">
    <text evidence="2">The sequence shown here is derived from an EMBL/GenBank/DDBJ whole genome shotgun (WGS) entry which is preliminary data.</text>
</comment>
<reference evidence="2 3" key="1">
    <citation type="submission" date="2015-09" db="EMBL/GenBank/DDBJ databases">
        <title>Identification and resolution of microdiversity through metagenomic sequencing of parallel consortia.</title>
        <authorList>
            <person name="Nelson W.C."/>
            <person name="Romine M.F."/>
            <person name="Lindemann S.R."/>
        </authorList>
    </citation>
    <scope>NUCLEOTIDE SEQUENCE [LARGE SCALE GENOMIC DNA]</scope>
    <source>
        <strain evidence="2">HL-49</strain>
    </source>
</reference>
<proteinExistence type="predicted"/>
<feature type="signal peptide" evidence="1">
    <location>
        <begin position="1"/>
        <end position="22"/>
    </location>
</feature>
<keyword evidence="1" id="KW-0732">Signal</keyword>
<feature type="chain" id="PRO_5006146195" evidence="1">
    <location>
        <begin position="23"/>
        <end position="577"/>
    </location>
</feature>
<dbReference type="STRING" id="1305737.GCA_000526355_02469"/>
<protein>
    <submittedName>
        <fullName evidence="2">Uncharacterized protein</fullName>
    </submittedName>
</protein>
<evidence type="ECO:0000256" key="1">
    <source>
        <dbReference type="SAM" id="SignalP"/>
    </source>
</evidence>
<dbReference type="EMBL" id="LJXT01000021">
    <property type="protein sequence ID" value="KPQ18729.1"/>
    <property type="molecule type" value="Genomic_DNA"/>
</dbReference>
<evidence type="ECO:0000313" key="2">
    <source>
        <dbReference type="EMBL" id="KPQ18729.1"/>
    </source>
</evidence>
<sequence>MKKLLYIFIFVIAVLATNNSYAQCGSCDVTIFNNGNGNNTPPSLADGQTICITAGNRNRAINLRNRSNLTICVAPGANFSGALQNYNNNNRITINVFGTYEANLILNNLNSEFNVFAGGSYDNRGNLRVDRGQVTNAGTITRPIDIRNGSTYLNTGLHTGNLTLRNNAVLTNEGIIDINNFTIQNNPTIFNSPSGTIDVNNNVTFRGTILNEGNIIIDGSANIQNGSNFSVLNSGRFEVDDNINLRSGGTLVTSNPFNQNPPARIIATNINLQNNGSGHSLFISENTIVDLSRNLIIGGPFPVFVNGELNIGRNLNINNSGGGDPTRLTIFDSGQVMVSRDLISNRRIELNDNASLSVGRDLTINNTGSISDNNITLNDNSSLTVSRNTTVNRPINVNGSSSVLLDGDLDIRNVGGAGLNFNDNSFFSVEGETDVRGPLIFSDNSIADFFNDVNLFNVGNSRIELYDNADILITADLTAQNFGSIVIVRDNSQFVICDARNPNGTVEGSFPPSSRWGSNIDPSPAYYGGCRILPVEFLSFQSTYQLAKRTGFLEWSTSKEWENSHFEIERAINSVDS</sequence>
<gene>
    <name evidence="2" type="ORF">HLUCCX10_04980</name>
</gene>
<dbReference type="PATRIC" id="fig|1305737.6.peg.1651"/>
<feature type="non-terminal residue" evidence="2">
    <location>
        <position position="577"/>
    </location>
</feature>
<dbReference type="eggNOG" id="COG3210">
    <property type="taxonomic scope" value="Bacteria"/>
</dbReference>
<name>A0A0P7YDL7_9BACT</name>